<reference evidence="1 2" key="1">
    <citation type="submission" date="2022-06" db="EMBL/GenBank/DDBJ databases">
        <title>Acetobacer genomes from food samples.</title>
        <authorList>
            <person name="Sombolestani A."/>
        </authorList>
    </citation>
    <scope>NUCLEOTIDE SEQUENCE [LARGE SCALE GENOMIC DNA]</scope>
    <source>
        <strain evidence="1 2">R-83281</strain>
    </source>
</reference>
<dbReference type="Proteomes" id="UP001523543">
    <property type="component" value="Unassembled WGS sequence"/>
</dbReference>
<keyword evidence="2" id="KW-1185">Reference proteome</keyword>
<comment type="caution">
    <text evidence="1">The sequence shown here is derived from an EMBL/GenBank/DDBJ whole genome shotgun (WGS) entry which is preliminary data.</text>
</comment>
<protein>
    <submittedName>
        <fullName evidence="1">Uncharacterized protein</fullName>
    </submittedName>
</protein>
<name>A0ABT1EPT4_9PROT</name>
<evidence type="ECO:0000313" key="2">
    <source>
        <dbReference type="Proteomes" id="UP001523543"/>
    </source>
</evidence>
<accession>A0ABT1EPT4</accession>
<dbReference type="RefSeq" id="WP_253549768.1">
    <property type="nucleotide sequence ID" value="NZ_JAMYZR010000004.1"/>
</dbReference>
<evidence type="ECO:0000313" key="1">
    <source>
        <dbReference type="EMBL" id="MCP1245389.1"/>
    </source>
</evidence>
<proteinExistence type="predicted"/>
<gene>
    <name evidence="1" type="ORF">NKW54_05465</name>
</gene>
<organism evidence="1 2">
    <name type="scientific">Acetobacter cerevisiae</name>
    <dbReference type="NCBI Taxonomy" id="178900"/>
    <lineage>
        <taxon>Bacteria</taxon>
        <taxon>Pseudomonadati</taxon>
        <taxon>Pseudomonadota</taxon>
        <taxon>Alphaproteobacteria</taxon>
        <taxon>Acetobacterales</taxon>
        <taxon>Acetobacteraceae</taxon>
        <taxon>Acetobacter</taxon>
    </lineage>
</organism>
<sequence length="74" mass="7991">MTTTQPKGAYVPLPINLGMREAIEDYQGGVTDTDEFLLAIGTPYAGGELEVTGLRPHFPFCCGWGQQAHCQGHP</sequence>
<dbReference type="EMBL" id="JAMYZR010000004">
    <property type="protein sequence ID" value="MCP1245389.1"/>
    <property type="molecule type" value="Genomic_DNA"/>
</dbReference>